<evidence type="ECO:0000256" key="4">
    <source>
        <dbReference type="ARBA" id="ARBA00022857"/>
    </source>
</evidence>
<dbReference type="PANTHER" id="PTHR32338:SF10">
    <property type="entry name" value="N-ACETYL-GAMMA-GLUTAMYL-PHOSPHATE REDUCTASE, CHLOROPLASTIC-RELATED"/>
    <property type="match status" value="1"/>
</dbReference>
<dbReference type="AlphaFoldDB" id="A0AA48HN13"/>
<dbReference type="SUPFAM" id="SSF55347">
    <property type="entry name" value="Glyceraldehyde-3-phosphate dehydrogenase-like, C-terminal domain"/>
    <property type="match status" value="1"/>
</dbReference>
<keyword evidence="3 7" id="KW-0028">Amino-acid biosynthesis</keyword>
<dbReference type="HAMAP" id="MF_00150">
    <property type="entry name" value="ArgC_type1"/>
    <property type="match status" value="1"/>
</dbReference>
<dbReference type="InterPro" id="IPR050085">
    <property type="entry name" value="AGPR"/>
</dbReference>
<comment type="function">
    <text evidence="7">Catalyzes the NADPH-dependent reduction of N-acetyl-5-glutamyl phosphate to yield N-acetyl-L-glutamate 5-semialdehyde.</text>
</comment>
<keyword evidence="7" id="KW-0963">Cytoplasm</keyword>
<dbReference type="CDD" id="cd23934">
    <property type="entry name" value="AGPR_1_C"/>
    <property type="match status" value="1"/>
</dbReference>
<dbReference type="EC" id="1.2.1.38" evidence="7"/>
<feature type="active site" evidence="7 8">
    <location>
        <position position="159"/>
    </location>
</feature>
<comment type="similarity">
    <text evidence="7">Belongs to the NAGSA dehydrogenase family. Type 1 subfamily.</text>
</comment>
<proteinExistence type="inferred from homology"/>
<evidence type="ECO:0000256" key="7">
    <source>
        <dbReference type="HAMAP-Rule" id="MF_00150"/>
    </source>
</evidence>
<dbReference type="GO" id="GO:0070401">
    <property type="term" value="F:NADP+ binding"/>
    <property type="evidence" value="ECO:0007669"/>
    <property type="project" value="InterPro"/>
</dbReference>
<evidence type="ECO:0000256" key="8">
    <source>
        <dbReference type="PROSITE-ProRule" id="PRU10010"/>
    </source>
</evidence>
<protein>
    <recommendedName>
        <fullName evidence="7">N-acetyl-gamma-glutamyl-phosphate reductase</fullName>
        <shortName evidence="7">AGPR</shortName>
        <ecNumber evidence="7">1.2.1.38</ecNumber>
    </recommendedName>
    <alternativeName>
        <fullName evidence="7">N-acetyl-glutamate semialdehyde dehydrogenase</fullName>
        <shortName evidence="7">NAGSA dehydrogenase</shortName>
    </alternativeName>
</protein>
<dbReference type="GO" id="GO:0006526">
    <property type="term" value="P:L-arginine biosynthetic process"/>
    <property type="evidence" value="ECO:0007669"/>
    <property type="project" value="UniProtKB-UniRule"/>
</dbReference>
<evidence type="ECO:0000313" key="10">
    <source>
        <dbReference type="EMBL" id="BDX08229.1"/>
    </source>
</evidence>
<evidence type="ECO:0000256" key="5">
    <source>
        <dbReference type="ARBA" id="ARBA00023002"/>
    </source>
</evidence>
<evidence type="ECO:0000256" key="3">
    <source>
        <dbReference type="ARBA" id="ARBA00022605"/>
    </source>
</evidence>
<dbReference type="InterPro" id="IPR023013">
    <property type="entry name" value="AGPR_AS"/>
</dbReference>
<organism evidence="10 11">
    <name type="scientific">Planctobacterium marinum</name>
    <dbReference type="NCBI Taxonomy" id="1631968"/>
    <lineage>
        <taxon>Bacteria</taxon>
        <taxon>Pseudomonadati</taxon>
        <taxon>Pseudomonadota</taxon>
        <taxon>Gammaproteobacteria</taxon>
        <taxon>Alteromonadales</taxon>
        <taxon>Alteromonadaceae</taxon>
        <taxon>Planctobacterium</taxon>
    </lineage>
</organism>
<feature type="domain" description="Semialdehyde dehydrogenase NAD-binding" evidence="9">
    <location>
        <begin position="2"/>
        <end position="151"/>
    </location>
</feature>
<dbReference type="Pfam" id="PF01118">
    <property type="entry name" value="Semialdhyde_dh"/>
    <property type="match status" value="1"/>
</dbReference>
<dbReference type="GO" id="GO:0003942">
    <property type="term" value="F:N-acetyl-gamma-glutamyl-phosphate reductase activity"/>
    <property type="evidence" value="ECO:0007669"/>
    <property type="project" value="UniProtKB-UniRule"/>
</dbReference>
<dbReference type="Proteomes" id="UP001333710">
    <property type="component" value="Chromosome"/>
</dbReference>
<evidence type="ECO:0000256" key="2">
    <source>
        <dbReference type="ARBA" id="ARBA00022571"/>
    </source>
</evidence>
<gene>
    <name evidence="7 10" type="primary">argC</name>
    <name evidence="10" type="ORF">MACH26_37500</name>
</gene>
<accession>A0AA48HN13</accession>
<dbReference type="GO" id="GO:0005737">
    <property type="term" value="C:cytoplasm"/>
    <property type="evidence" value="ECO:0007669"/>
    <property type="project" value="UniProtKB-SubCell"/>
</dbReference>
<dbReference type="InterPro" id="IPR036291">
    <property type="entry name" value="NAD(P)-bd_dom_sf"/>
</dbReference>
<dbReference type="FunFam" id="3.30.360.10:FF:000014">
    <property type="entry name" value="N-acetyl-gamma-glutamyl-phosphate reductase"/>
    <property type="match status" value="1"/>
</dbReference>
<keyword evidence="2 7" id="KW-0055">Arginine biosynthesis</keyword>
<comment type="pathway">
    <text evidence="1 7">Amino-acid biosynthesis; L-arginine biosynthesis; N(2)-acetyl-L-ornithine from L-glutamate: step 3/4.</text>
</comment>
<reference evidence="10" key="1">
    <citation type="submission" date="2023-01" db="EMBL/GenBank/DDBJ databases">
        <title>Complete genome sequence of Planctobacterium marinum strain Dej080120_11.</title>
        <authorList>
            <person name="Ueki S."/>
            <person name="Maruyama F."/>
        </authorList>
    </citation>
    <scope>NUCLEOTIDE SEQUENCE</scope>
    <source>
        <strain evidence="10">Dej080120_11</strain>
    </source>
</reference>
<dbReference type="GO" id="GO:0051287">
    <property type="term" value="F:NAD binding"/>
    <property type="evidence" value="ECO:0007669"/>
    <property type="project" value="InterPro"/>
</dbReference>
<keyword evidence="4 7" id="KW-0521">NADP</keyword>
<evidence type="ECO:0000259" key="9">
    <source>
        <dbReference type="SMART" id="SM00859"/>
    </source>
</evidence>
<dbReference type="Gene3D" id="3.40.50.720">
    <property type="entry name" value="NAD(P)-binding Rossmann-like Domain"/>
    <property type="match status" value="1"/>
</dbReference>
<keyword evidence="11" id="KW-1185">Reference proteome</keyword>
<evidence type="ECO:0000256" key="1">
    <source>
        <dbReference type="ARBA" id="ARBA00004862"/>
    </source>
</evidence>
<dbReference type="SMART" id="SM00859">
    <property type="entry name" value="Semialdhyde_dh"/>
    <property type="match status" value="1"/>
</dbReference>
<comment type="catalytic activity">
    <reaction evidence="6 7">
        <text>N-acetyl-L-glutamate 5-semialdehyde + phosphate + NADP(+) = N-acetyl-L-glutamyl 5-phosphate + NADPH + H(+)</text>
        <dbReference type="Rhea" id="RHEA:21588"/>
        <dbReference type="ChEBI" id="CHEBI:15378"/>
        <dbReference type="ChEBI" id="CHEBI:29123"/>
        <dbReference type="ChEBI" id="CHEBI:43474"/>
        <dbReference type="ChEBI" id="CHEBI:57783"/>
        <dbReference type="ChEBI" id="CHEBI:57936"/>
        <dbReference type="ChEBI" id="CHEBI:58349"/>
        <dbReference type="EC" id="1.2.1.38"/>
    </reaction>
</comment>
<dbReference type="PROSITE" id="PS01224">
    <property type="entry name" value="ARGC"/>
    <property type="match status" value="1"/>
</dbReference>
<dbReference type="Pfam" id="PF22698">
    <property type="entry name" value="Semialdhyde_dhC_1"/>
    <property type="match status" value="1"/>
</dbReference>
<dbReference type="CDD" id="cd17895">
    <property type="entry name" value="AGPR_1_N"/>
    <property type="match status" value="1"/>
</dbReference>
<dbReference type="PANTHER" id="PTHR32338">
    <property type="entry name" value="N-ACETYL-GAMMA-GLUTAMYL-PHOSPHATE REDUCTASE, CHLOROPLASTIC-RELATED-RELATED"/>
    <property type="match status" value="1"/>
</dbReference>
<dbReference type="Gene3D" id="3.30.360.10">
    <property type="entry name" value="Dihydrodipicolinate Reductase, domain 2"/>
    <property type="match status" value="1"/>
</dbReference>
<dbReference type="KEGG" id="pmaw:MACH26_37500"/>
<dbReference type="InterPro" id="IPR000534">
    <property type="entry name" value="Semialdehyde_DH_NAD-bd"/>
</dbReference>
<evidence type="ECO:0000256" key="6">
    <source>
        <dbReference type="ARBA" id="ARBA00050557"/>
    </source>
</evidence>
<name>A0AA48HN13_9ALTE</name>
<dbReference type="SUPFAM" id="SSF51735">
    <property type="entry name" value="NAD(P)-binding Rossmann-fold domains"/>
    <property type="match status" value="1"/>
</dbReference>
<dbReference type="EMBL" id="AP027272">
    <property type="protein sequence ID" value="BDX08229.1"/>
    <property type="molecule type" value="Genomic_DNA"/>
</dbReference>
<dbReference type="InterPro" id="IPR058924">
    <property type="entry name" value="AGPR_dimerisation_dom"/>
</dbReference>
<keyword evidence="5 7" id="KW-0560">Oxidoreductase</keyword>
<dbReference type="NCBIfam" id="TIGR01850">
    <property type="entry name" value="argC"/>
    <property type="match status" value="1"/>
</dbReference>
<comment type="subcellular location">
    <subcellularLocation>
        <location evidence="7">Cytoplasm</location>
    </subcellularLocation>
</comment>
<sequence length="342" mass="37280">MNVSLLGASGYTGMELALLVDKHPVMQLQGVYVSEHSQDADKGLWQLDNRFYQTPFTSDELKLTALTAEQLEQVAKNSDIIFLATPHEFSHDICPKLLQYGAKVLDLSGAFRLKETQVFAQNYGFAHNQQSLLDGAVYGLAEWYADEIKQAQLIAVPGCYPTASLLALKPLQAAGLIDSSVLPVINATSGVSGAGRKATMTNSLCEVSLQAYGVLSHRHQPEIASYLDNQVIFNPHLGNFKRGILATITLKLTAEASQQAIDNAFHSAYDGTELVNLVQQWPKLDQVVHSPKCHLHWQYSEQNHYIVVSSAIDNLLKGAASQAMQCANLMLGLPDTTGLLGS</sequence>
<evidence type="ECO:0000313" key="11">
    <source>
        <dbReference type="Proteomes" id="UP001333710"/>
    </source>
</evidence>
<dbReference type="InterPro" id="IPR000706">
    <property type="entry name" value="AGPR_type-1"/>
</dbReference>